<dbReference type="AlphaFoldDB" id="A0AAQ3UAY6"/>
<dbReference type="PANTHER" id="PTHR33064">
    <property type="entry name" value="POL PROTEIN"/>
    <property type="match status" value="1"/>
</dbReference>
<accession>A0AAQ3UAY6</accession>
<evidence type="ECO:0000313" key="1">
    <source>
        <dbReference type="EMBL" id="WVZ87968.1"/>
    </source>
</evidence>
<proteinExistence type="predicted"/>
<name>A0AAQ3UAY6_PASNO</name>
<sequence>MAGVKPVNVKPYRYSPTQKDEIERRWLMASSELVPVPLGCWSKRKMALGDFVSIIGTSIPDPSWTLGVQSDAFWSTNAPATFQAAMNTIFQPLLRKSVLRERFFLNINYFSRDPNVHLPPNLWSIWVILCGVSTDPSKIEAIANCDLKQLGGFLGLSGYYRKFIRHYGIISRPLYDLLKKNTIFLGHHNFSNKLMHWNWCIAATWSLNSIPVKLWDLRLRPCPLMKRSQFPSGNHMQHKEFTILLITRA</sequence>
<dbReference type="Proteomes" id="UP001341281">
    <property type="component" value="Chromosome 08"/>
</dbReference>
<evidence type="ECO:0000313" key="2">
    <source>
        <dbReference type="Proteomes" id="UP001341281"/>
    </source>
</evidence>
<evidence type="ECO:0008006" key="3">
    <source>
        <dbReference type="Google" id="ProtNLM"/>
    </source>
</evidence>
<protein>
    <recommendedName>
        <fullName evidence="3">Reverse transcriptase</fullName>
    </recommendedName>
</protein>
<gene>
    <name evidence="1" type="ORF">U9M48_034539</name>
</gene>
<dbReference type="SUPFAM" id="SSF56672">
    <property type="entry name" value="DNA/RNA polymerases"/>
    <property type="match status" value="1"/>
</dbReference>
<dbReference type="Gene3D" id="3.30.70.270">
    <property type="match status" value="1"/>
</dbReference>
<reference evidence="1 2" key="1">
    <citation type="submission" date="2024-02" db="EMBL/GenBank/DDBJ databases">
        <title>High-quality chromosome-scale genome assembly of Pensacola bahiagrass (Paspalum notatum Flugge var. saurae).</title>
        <authorList>
            <person name="Vega J.M."/>
            <person name="Podio M."/>
            <person name="Orjuela J."/>
            <person name="Siena L.A."/>
            <person name="Pessino S.C."/>
            <person name="Combes M.C."/>
            <person name="Mariac C."/>
            <person name="Albertini E."/>
            <person name="Pupilli F."/>
            <person name="Ortiz J.P.A."/>
            <person name="Leblanc O."/>
        </authorList>
    </citation>
    <scope>NUCLEOTIDE SEQUENCE [LARGE SCALE GENOMIC DNA]</scope>
    <source>
        <strain evidence="1">R1</strain>
        <tissue evidence="1">Leaf</tissue>
    </source>
</reference>
<dbReference type="InterPro" id="IPR043502">
    <property type="entry name" value="DNA/RNA_pol_sf"/>
</dbReference>
<dbReference type="InterPro" id="IPR051320">
    <property type="entry name" value="Viral_Replic_Matur_Polypro"/>
</dbReference>
<dbReference type="PANTHER" id="PTHR33064:SF37">
    <property type="entry name" value="RIBONUCLEASE H"/>
    <property type="match status" value="1"/>
</dbReference>
<dbReference type="EMBL" id="CP144752">
    <property type="protein sequence ID" value="WVZ87968.1"/>
    <property type="molecule type" value="Genomic_DNA"/>
</dbReference>
<keyword evidence="2" id="KW-1185">Reference proteome</keyword>
<dbReference type="InterPro" id="IPR043128">
    <property type="entry name" value="Rev_trsase/Diguanyl_cyclase"/>
</dbReference>
<organism evidence="1 2">
    <name type="scientific">Paspalum notatum var. saurae</name>
    <dbReference type="NCBI Taxonomy" id="547442"/>
    <lineage>
        <taxon>Eukaryota</taxon>
        <taxon>Viridiplantae</taxon>
        <taxon>Streptophyta</taxon>
        <taxon>Embryophyta</taxon>
        <taxon>Tracheophyta</taxon>
        <taxon>Spermatophyta</taxon>
        <taxon>Magnoliopsida</taxon>
        <taxon>Liliopsida</taxon>
        <taxon>Poales</taxon>
        <taxon>Poaceae</taxon>
        <taxon>PACMAD clade</taxon>
        <taxon>Panicoideae</taxon>
        <taxon>Andropogonodae</taxon>
        <taxon>Paspaleae</taxon>
        <taxon>Paspalinae</taxon>
        <taxon>Paspalum</taxon>
    </lineage>
</organism>